<feature type="transmembrane region" description="Helical" evidence="1">
    <location>
        <begin position="14"/>
        <end position="32"/>
    </location>
</feature>
<keyword evidence="1" id="KW-0472">Membrane</keyword>
<dbReference type="AlphaFoldDB" id="A0A934S062"/>
<keyword evidence="1" id="KW-0812">Transmembrane</keyword>
<reference evidence="2" key="1">
    <citation type="submission" date="2021-01" db="EMBL/GenBank/DDBJ databases">
        <title>Modified the classification status of verrucomicrobia.</title>
        <authorList>
            <person name="Feng X."/>
        </authorList>
    </citation>
    <scope>NUCLEOTIDE SEQUENCE</scope>
    <source>
        <strain evidence="2">KCTC 13126</strain>
    </source>
</reference>
<evidence type="ECO:0000256" key="1">
    <source>
        <dbReference type="SAM" id="Phobius"/>
    </source>
</evidence>
<sequence>MTFSSIVSYLKKNYIIAGSAAVAIICSGIHFVRGEQITRLAADYDDLSVRHTRILKNLKFADEIDGDLELMKSMEADIESRLFSPEDLATNQRYFYQIESTSGVDMASIQQIVKALPSGKVDKKARKKAERSKFQELVYDVEIGGTYSEVLTFFREVEGGDAFAVVDGFIAAPGSANEGTADRVSVRVSFNVLGRKS</sequence>
<proteinExistence type="predicted"/>
<protein>
    <submittedName>
        <fullName evidence="2">Uncharacterized protein</fullName>
    </submittedName>
</protein>
<dbReference type="RefSeq" id="WP_200358351.1">
    <property type="nucleotide sequence ID" value="NZ_JAENIL010000064.1"/>
</dbReference>
<name>A0A934S062_9BACT</name>
<dbReference type="EMBL" id="JAENIL010000064">
    <property type="protein sequence ID" value="MBK1879947.1"/>
    <property type="molecule type" value="Genomic_DNA"/>
</dbReference>
<gene>
    <name evidence="2" type="ORF">JIN87_23890</name>
</gene>
<evidence type="ECO:0000313" key="3">
    <source>
        <dbReference type="Proteomes" id="UP000617628"/>
    </source>
</evidence>
<organism evidence="2 3">
    <name type="scientific">Pelagicoccus mobilis</name>
    <dbReference type="NCBI Taxonomy" id="415221"/>
    <lineage>
        <taxon>Bacteria</taxon>
        <taxon>Pseudomonadati</taxon>
        <taxon>Verrucomicrobiota</taxon>
        <taxon>Opitutia</taxon>
        <taxon>Puniceicoccales</taxon>
        <taxon>Pelagicoccaceae</taxon>
        <taxon>Pelagicoccus</taxon>
    </lineage>
</organism>
<dbReference type="Proteomes" id="UP000617628">
    <property type="component" value="Unassembled WGS sequence"/>
</dbReference>
<evidence type="ECO:0000313" key="2">
    <source>
        <dbReference type="EMBL" id="MBK1879947.1"/>
    </source>
</evidence>
<keyword evidence="1" id="KW-1133">Transmembrane helix</keyword>
<comment type="caution">
    <text evidence="2">The sequence shown here is derived from an EMBL/GenBank/DDBJ whole genome shotgun (WGS) entry which is preliminary data.</text>
</comment>
<keyword evidence="3" id="KW-1185">Reference proteome</keyword>
<accession>A0A934S062</accession>